<dbReference type="Pfam" id="PF00288">
    <property type="entry name" value="GHMP_kinases_N"/>
    <property type="match status" value="1"/>
</dbReference>
<evidence type="ECO:0000256" key="1">
    <source>
        <dbReference type="ARBA" id="ARBA00006566"/>
    </source>
</evidence>
<dbReference type="PIRSF" id="PIRSF000530">
    <property type="entry name" value="Galactokinase"/>
    <property type="match status" value="1"/>
</dbReference>
<dbReference type="InterPro" id="IPR019539">
    <property type="entry name" value="GalKase_N"/>
</dbReference>
<organism evidence="9 10">
    <name type="scientific">Xenopus laevis</name>
    <name type="common">African clawed frog</name>
    <dbReference type="NCBI Taxonomy" id="8355"/>
    <lineage>
        <taxon>Eukaryota</taxon>
        <taxon>Metazoa</taxon>
        <taxon>Chordata</taxon>
        <taxon>Craniata</taxon>
        <taxon>Vertebrata</taxon>
        <taxon>Euteleostomi</taxon>
        <taxon>Amphibia</taxon>
        <taxon>Batrachia</taxon>
        <taxon>Anura</taxon>
        <taxon>Pipoidea</taxon>
        <taxon>Pipidae</taxon>
        <taxon>Xenopodinae</taxon>
        <taxon>Xenopus</taxon>
        <taxon>Xenopus</taxon>
    </lineage>
</organism>
<dbReference type="FunFam" id="3.30.230.10:FF:000023">
    <property type="entry name" value="Putative N-acetylgalactosamine kinase"/>
    <property type="match status" value="1"/>
</dbReference>
<dbReference type="AGR" id="Xenbase:XB-GENE-954215"/>
<evidence type="ECO:0000259" key="7">
    <source>
        <dbReference type="Pfam" id="PF08544"/>
    </source>
</evidence>
<dbReference type="SUPFAM" id="SSF55060">
    <property type="entry name" value="GHMP Kinase, C-terminal domain"/>
    <property type="match status" value="1"/>
</dbReference>
<dbReference type="PRINTS" id="PR00959">
    <property type="entry name" value="MEVGALKINASE"/>
</dbReference>
<keyword evidence="5" id="KW-0067">ATP-binding</keyword>
<comment type="similarity">
    <text evidence="1">Belongs to the GHMP kinase family. GalK subfamily.</text>
</comment>
<dbReference type="InterPro" id="IPR014721">
    <property type="entry name" value="Ribsml_uS5_D2-typ_fold_subgr"/>
</dbReference>
<evidence type="ECO:0000313" key="11">
    <source>
        <dbReference type="Xenbase" id="XB-GENE-954215"/>
    </source>
</evidence>
<dbReference type="Gene3D" id="3.30.70.890">
    <property type="entry name" value="GHMP kinase, C-terminal domain"/>
    <property type="match status" value="1"/>
</dbReference>
<keyword evidence="9" id="KW-1185">Reference proteome</keyword>
<dbReference type="NCBIfam" id="TIGR00131">
    <property type="entry name" value="gal_kin"/>
    <property type="match status" value="1"/>
</dbReference>
<keyword evidence="2" id="KW-0808">Transferase</keyword>
<dbReference type="InterPro" id="IPR006204">
    <property type="entry name" value="GHMP_kinase_N_dom"/>
</dbReference>
<name>A0A8J0UN43_XENLA</name>
<sequence length="409" mass="44542">MASPAPPPTLAVHLTDNVRLLKLKEMFISKYGSVPSFYARAPGRVNLIGEHIDYCGYAVLPMAIEQDILAAVQISNDQTVELSNTNLSYGDFSVNVNDIKIDKTKPLWHNYFLCGLKGIQDHFSLSSPTGMKCLVDGTIPASSGLSSSSALVCCAGLVTLIANKMSLSKVELAETCAKCEQYIGTEGGGMDQSISFLAEEGTIIAKARGLDWKNLMKLGDLQAKLGVNFEDIMAIVEEILHPEPYTREEICDCLGISLEELLEKILSQNTQDVSTFKLYQRAKHVYSEAARVLAFKKVCDEAPANAVQLLGDLMNRSHVSCRDMYECSCPELDQLVDICLKSGAVGSRLTGAGWGGCSVSMVPEDKLGDFLSKVQDAYYKLEDRRFALLKTSLFATNPGCGAMVLMEAD</sequence>
<reference evidence="10" key="1">
    <citation type="submission" date="2025-08" db="UniProtKB">
        <authorList>
            <consortium name="RefSeq"/>
        </authorList>
    </citation>
    <scope>IDENTIFICATION</scope>
    <source>
        <strain evidence="10">J_2021</strain>
        <tissue evidence="10">Erythrocytes</tissue>
    </source>
</reference>
<evidence type="ECO:0000313" key="10">
    <source>
        <dbReference type="RefSeq" id="XP_018106219.1"/>
    </source>
</evidence>
<dbReference type="InterPro" id="IPR020568">
    <property type="entry name" value="Ribosomal_Su5_D2-typ_SF"/>
</dbReference>
<dbReference type="PROSITE" id="PS00627">
    <property type="entry name" value="GHMP_KINASES_ATP"/>
    <property type="match status" value="1"/>
</dbReference>
<dbReference type="GO" id="GO:0005524">
    <property type="term" value="F:ATP binding"/>
    <property type="evidence" value="ECO:0007669"/>
    <property type="project" value="UniProtKB-KW"/>
</dbReference>
<gene>
    <name evidence="10 11" type="primary">galk2.L</name>
    <name evidence="10" type="synonym">galk2</name>
</gene>
<dbReference type="PRINTS" id="PR00473">
    <property type="entry name" value="GALCTOKINASE"/>
</dbReference>
<proteinExistence type="inferred from homology"/>
<dbReference type="InterPro" id="IPR006206">
    <property type="entry name" value="Mevalonate/galactokinase"/>
</dbReference>
<dbReference type="InterPro" id="IPR013750">
    <property type="entry name" value="GHMP_kinase_C_dom"/>
</dbReference>
<feature type="domain" description="Galactokinase N-terminal" evidence="8">
    <location>
        <begin position="26"/>
        <end position="73"/>
    </location>
</feature>
<dbReference type="GeneID" id="380379"/>
<dbReference type="AlphaFoldDB" id="A0A8J0UN43"/>
<dbReference type="InterPro" id="IPR000705">
    <property type="entry name" value="Galactokinase"/>
</dbReference>
<dbReference type="GO" id="GO:0006012">
    <property type="term" value="P:galactose metabolic process"/>
    <property type="evidence" value="ECO:0007669"/>
    <property type="project" value="InterPro"/>
</dbReference>
<dbReference type="CTD" id="380379"/>
<accession>A0A8J0UN43</accession>
<dbReference type="PANTHER" id="PTHR10457">
    <property type="entry name" value="MEVALONATE KINASE/GALACTOKINASE"/>
    <property type="match status" value="1"/>
</dbReference>
<evidence type="ECO:0000313" key="9">
    <source>
        <dbReference type="Proteomes" id="UP000186698"/>
    </source>
</evidence>
<dbReference type="GO" id="GO:0005829">
    <property type="term" value="C:cytosol"/>
    <property type="evidence" value="ECO:0007669"/>
    <property type="project" value="TreeGrafter"/>
</dbReference>
<dbReference type="OrthoDB" id="187738at2759"/>
<evidence type="ECO:0000256" key="3">
    <source>
        <dbReference type="ARBA" id="ARBA00022741"/>
    </source>
</evidence>
<dbReference type="PANTHER" id="PTHR10457:SF7">
    <property type="entry name" value="GALACTOKINASE-RELATED"/>
    <property type="match status" value="1"/>
</dbReference>
<dbReference type="InterPro" id="IPR006203">
    <property type="entry name" value="GHMP_knse_ATP-bd_CS"/>
</dbReference>
<keyword evidence="4" id="KW-0418">Kinase</keyword>
<dbReference type="SUPFAM" id="SSF54211">
    <property type="entry name" value="Ribosomal protein S5 domain 2-like"/>
    <property type="match status" value="1"/>
</dbReference>
<feature type="domain" description="GHMP kinase N-terminal" evidence="6">
    <location>
        <begin position="110"/>
        <end position="197"/>
    </location>
</feature>
<evidence type="ECO:0000259" key="6">
    <source>
        <dbReference type="Pfam" id="PF00288"/>
    </source>
</evidence>
<dbReference type="Gene3D" id="3.30.230.10">
    <property type="match status" value="1"/>
</dbReference>
<evidence type="ECO:0000256" key="4">
    <source>
        <dbReference type="ARBA" id="ARBA00022777"/>
    </source>
</evidence>
<protein>
    <submittedName>
        <fullName evidence="10">Galactokinase 2 L homeolog isoform X2</fullName>
    </submittedName>
</protein>
<dbReference type="GO" id="GO:0004335">
    <property type="term" value="F:galactokinase activity"/>
    <property type="evidence" value="ECO:0007669"/>
    <property type="project" value="InterPro"/>
</dbReference>
<dbReference type="Xenbase" id="XB-GENE-954215">
    <property type="gene designation" value="galk2.L"/>
</dbReference>
<dbReference type="Pfam" id="PF10509">
    <property type="entry name" value="GalKase_gal_bdg"/>
    <property type="match status" value="1"/>
</dbReference>
<evidence type="ECO:0000256" key="2">
    <source>
        <dbReference type="ARBA" id="ARBA00022679"/>
    </source>
</evidence>
<keyword evidence="3" id="KW-0547">Nucleotide-binding</keyword>
<evidence type="ECO:0000256" key="5">
    <source>
        <dbReference type="ARBA" id="ARBA00022840"/>
    </source>
</evidence>
<dbReference type="InterPro" id="IPR019741">
    <property type="entry name" value="Galactokinase_CS"/>
</dbReference>
<dbReference type="InterPro" id="IPR036554">
    <property type="entry name" value="GHMP_kinase_C_sf"/>
</dbReference>
<dbReference type="Proteomes" id="UP000186698">
    <property type="component" value="Chromosome 3L"/>
</dbReference>
<dbReference type="RefSeq" id="XP_018106219.1">
    <property type="nucleotide sequence ID" value="XM_018250730.2"/>
</dbReference>
<dbReference type="Pfam" id="PF08544">
    <property type="entry name" value="GHMP_kinases_C"/>
    <property type="match status" value="1"/>
</dbReference>
<dbReference type="PROSITE" id="PS00106">
    <property type="entry name" value="GALACTOKINASE"/>
    <property type="match status" value="1"/>
</dbReference>
<feature type="domain" description="GHMP kinase C-terminal" evidence="7">
    <location>
        <begin position="305"/>
        <end position="379"/>
    </location>
</feature>
<evidence type="ECO:0000259" key="8">
    <source>
        <dbReference type="Pfam" id="PF10509"/>
    </source>
</evidence>